<dbReference type="Proteomes" id="UP001229862">
    <property type="component" value="Chromosome"/>
</dbReference>
<dbReference type="RefSeq" id="WP_308136644.1">
    <property type="nucleotide sequence ID" value="NZ_CP133197.1"/>
</dbReference>
<proteinExistence type="predicted"/>
<evidence type="ECO:0000313" key="3">
    <source>
        <dbReference type="Proteomes" id="UP001223336"/>
    </source>
</evidence>
<dbReference type="AlphaFoldDB" id="A0AA51MJV7"/>
<accession>A0AA51MJV7</accession>
<keyword evidence="3" id="KW-1185">Reference proteome</keyword>
<dbReference type="Proteomes" id="UP001223336">
    <property type="component" value="Unassembled WGS sequence"/>
</dbReference>
<evidence type="ECO:0000313" key="1">
    <source>
        <dbReference type="EMBL" id="MDQ5770998.1"/>
    </source>
</evidence>
<reference evidence="2 3" key="1">
    <citation type="submission" date="2023-08" db="EMBL/GenBank/DDBJ databases">
        <title>New molecular markers tilS and rpoB for phylogenetic and monitoring studies of the genus Thiothrix biodiversity.</title>
        <authorList>
            <person name="Ravin N.V."/>
            <person name="Smolyakov D."/>
            <person name="Markov N.D."/>
            <person name="Beletsky A.V."/>
            <person name="Mardanov A.V."/>
            <person name="Rudenko T.S."/>
            <person name="Grabovich M.Y."/>
        </authorList>
    </citation>
    <scope>NUCLEOTIDE SEQUENCE</scope>
    <source>
        <strain evidence="2">DNT52</strain>
        <strain evidence="1 3">H33</strain>
    </source>
</reference>
<dbReference type="EMBL" id="CP133217">
    <property type="protein sequence ID" value="WML85782.1"/>
    <property type="molecule type" value="Genomic_DNA"/>
</dbReference>
<name>A0AA51MJV7_9GAMM</name>
<sequence length="68" mass="7625">MNPQIVTLLEKLKYSGASTLAIYAKGATNAYCTDLRKQEMLTKVVRILDELHEIRTGLKRETEGNTNA</sequence>
<gene>
    <name evidence="1" type="ORF">RCC75_20915</name>
    <name evidence="2" type="ORF">RCG00_15935</name>
</gene>
<protein>
    <submittedName>
        <fullName evidence="2">Uncharacterized protein</fullName>
    </submittedName>
</protein>
<dbReference type="EMBL" id="JAVFKN010000057">
    <property type="protein sequence ID" value="MDQ5770998.1"/>
    <property type="molecule type" value="Genomic_DNA"/>
</dbReference>
<organism evidence="2">
    <name type="scientific">Thiothrix subterranea</name>
    <dbReference type="NCBI Taxonomy" id="2735563"/>
    <lineage>
        <taxon>Bacteria</taxon>
        <taxon>Pseudomonadati</taxon>
        <taxon>Pseudomonadota</taxon>
        <taxon>Gammaproteobacteria</taxon>
        <taxon>Thiotrichales</taxon>
        <taxon>Thiotrichaceae</taxon>
        <taxon>Thiothrix</taxon>
    </lineage>
</organism>
<evidence type="ECO:0000313" key="2">
    <source>
        <dbReference type="EMBL" id="WML85782.1"/>
    </source>
</evidence>